<reference evidence="3" key="2">
    <citation type="submission" date="2020-11" db="EMBL/GenBank/DDBJ databases">
        <authorList>
            <person name="McCartney M.A."/>
            <person name="Auch B."/>
            <person name="Kono T."/>
            <person name="Mallez S."/>
            <person name="Becker A."/>
            <person name="Gohl D.M."/>
            <person name="Silverstein K.A.T."/>
            <person name="Koren S."/>
            <person name="Bechman K.B."/>
            <person name="Herman A."/>
            <person name="Abrahante J.E."/>
            <person name="Garbe J."/>
        </authorList>
    </citation>
    <scope>NUCLEOTIDE SEQUENCE</scope>
    <source>
        <strain evidence="3">Duluth1</strain>
        <tissue evidence="3">Whole animal</tissue>
    </source>
</reference>
<feature type="region of interest" description="Disordered" evidence="1">
    <location>
        <begin position="1"/>
        <end position="55"/>
    </location>
</feature>
<feature type="compositionally biased region" description="Acidic residues" evidence="1">
    <location>
        <begin position="206"/>
        <end position="216"/>
    </location>
</feature>
<feature type="region of interest" description="Disordered" evidence="1">
    <location>
        <begin position="128"/>
        <end position="334"/>
    </location>
</feature>
<feature type="compositionally biased region" description="Polar residues" evidence="1">
    <location>
        <begin position="1"/>
        <end position="23"/>
    </location>
</feature>
<proteinExistence type="predicted"/>
<gene>
    <name evidence="3" type="ORF">DPMN_017926</name>
</gene>
<dbReference type="EMBL" id="JAIWYP010000001">
    <property type="protein sequence ID" value="KAH3893775.1"/>
    <property type="molecule type" value="Genomic_DNA"/>
</dbReference>
<sequence>MEKGNTLTTRSIDSQEPGQTTSVHTEESDETKRVLPIPGEQNKQPKSNGVKTKKELFTDTDRFLIMVMYVPAGNSEFMKKTLVAQEESGFKVPRPGIELGTSGMVDQSVTTRPPHHLSVFVNQGLCYNDDDDDDDDEFEEAGFEPSSSKNAEKDSSTGTSCFKNRLESASLRDTAEKSHHSSMLKTSPQALLVLKMSTKGQSVRDNDDDDDDEEAGFEPSSSDGAEMDLATGTSCFKNRQERASLKDDDGSVSRNEPSSCAENNSSSSSPGSKMSTNSQSTEIKNELILKMSHPVLVKTSPSSIPGSKISIKGQSVRDNDDDDEEAGIEPSSSNCRNGLSYKHILFQKQTRKGKLKDKAGNEGYGDEEACSEPLSSNALLEKRTHLHAHLVTSTEKKGHVRADLVFKTFLALLFLKKTRGNEGGGDEEACSEPVSSNALLEKDTSSRTSGVKYREERASVRGNEGGGDEEACSEPLSSNALLEKDTSSRTSGYKYREERASVRGNEGGGDEEACSEPLSSNALLEKDKSSRTSGYKYREERASVRDPESSDTDHDVPVRQPHTKPGPSTTVTMSGHPKRLQKLGEDQSHLLKTLFKTNIVLRKELKREDCERCKQLEKQIRDNNLVVNQVLDDKDQTIEERKKVLNEQGRRLDSLMSEIMNKSGSSENTNDEFSNTKLAQRFDSRVKELWIDVCEDLETEYTEIKRLRLMSKLCKKVFTAFQSEIKQANDKLLESIFSDENTVPEMIFKEVRFARALNGAKTAKRKRQVQKILESINWSEDIKTLLCDTKWNRLQTFLTEFAEVCWLMVTSNPPLILNFDVKGKQYTTDIRDKFVVFGISEAISDIRIEPGHVLLVAWPSVELEDNKGYLTKGEVVVMPNKTNN</sequence>
<reference evidence="3" key="1">
    <citation type="journal article" date="2019" name="bioRxiv">
        <title>The Genome of the Zebra Mussel, Dreissena polymorpha: A Resource for Invasive Species Research.</title>
        <authorList>
            <person name="McCartney M.A."/>
            <person name="Auch B."/>
            <person name="Kono T."/>
            <person name="Mallez S."/>
            <person name="Zhang Y."/>
            <person name="Obille A."/>
            <person name="Becker A."/>
            <person name="Abrahante J.E."/>
            <person name="Garbe J."/>
            <person name="Badalamenti J.P."/>
            <person name="Herman A."/>
            <person name="Mangelson H."/>
            <person name="Liachko I."/>
            <person name="Sullivan S."/>
            <person name="Sone E.D."/>
            <person name="Koren S."/>
            <person name="Silverstein K.A.T."/>
            <person name="Beckman K.B."/>
            <person name="Gohl D.M."/>
        </authorList>
    </citation>
    <scope>NUCLEOTIDE SEQUENCE</scope>
    <source>
        <strain evidence="3">Duluth1</strain>
        <tissue evidence="3">Whole animal</tissue>
    </source>
</reference>
<organism evidence="3 4">
    <name type="scientific">Dreissena polymorpha</name>
    <name type="common">Zebra mussel</name>
    <name type="synonym">Mytilus polymorpha</name>
    <dbReference type="NCBI Taxonomy" id="45954"/>
    <lineage>
        <taxon>Eukaryota</taxon>
        <taxon>Metazoa</taxon>
        <taxon>Spiralia</taxon>
        <taxon>Lophotrochozoa</taxon>
        <taxon>Mollusca</taxon>
        <taxon>Bivalvia</taxon>
        <taxon>Autobranchia</taxon>
        <taxon>Heteroconchia</taxon>
        <taxon>Euheterodonta</taxon>
        <taxon>Imparidentia</taxon>
        <taxon>Neoheterodontei</taxon>
        <taxon>Myida</taxon>
        <taxon>Dreissenoidea</taxon>
        <taxon>Dreissenidae</taxon>
        <taxon>Dreissena</taxon>
    </lineage>
</organism>
<dbReference type="Proteomes" id="UP000828390">
    <property type="component" value="Unassembled WGS sequence"/>
</dbReference>
<comment type="caution">
    <text evidence="3">The sequence shown here is derived from an EMBL/GenBank/DDBJ whole genome shotgun (WGS) entry which is preliminary data.</text>
</comment>
<feature type="compositionally biased region" description="Low complexity" evidence="1">
    <location>
        <begin position="300"/>
        <end position="313"/>
    </location>
</feature>
<evidence type="ECO:0000313" key="3">
    <source>
        <dbReference type="EMBL" id="KAH3893775.1"/>
    </source>
</evidence>
<evidence type="ECO:0000256" key="1">
    <source>
        <dbReference type="SAM" id="MobiDB-lite"/>
    </source>
</evidence>
<feature type="region of interest" description="Disordered" evidence="1">
    <location>
        <begin position="350"/>
        <end position="370"/>
    </location>
</feature>
<feature type="region of interest" description="Disordered" evidence="1">
    <location>
        <begin position="420"/>
        <end position="575"/>
    </location>
</feature>
<accession>A0A9D4S7U1</accession>
<feature type="compositionally biased region" description="Polar residues" evidence="1">
    <location>
        <begin position="41"/>
        <end position="50"/>
    </location>
</feature>
<feature type="compositionally biased region" description="Basic and acidic residues" evidence="1">
    <location>
        <begin position="524"/>
        <end position="557"/>
    </location>
</feature>
<dbReference type="AlphaFoldDB" id="A0A9D4S7U1"/>
<feature type="compositionally biased region" description="Basic and acidic residues" evidence="1">
    <location>
        <begin position="238"/>
        <end position="251"/>
    </location>
</feature>
<evidence type="ECO:0000313" key="4">
    <source>
        <dbReference type="Proteomes" id="UP000828390"/>
    </source>
</evidence>
<evidence type="ECO:0000259" key="2">
    <source>
        <dbReference type="Pfam" id="PF16026"/>
    </source>
</evidence>
<keyword evidence="4" id="KW-1185">Reference proteome</keyword>
<feature type="domain" description="Mitochondria-eating protein C-terminal" evidence="2">
    <location>
        <begin position="676"/>
        <end position="829"/>
    </location>
</feature>
<feature type="compositionally biased region" description="Basic and acidic residues" evidence="1">
    <location>
        <begin position="24"/>
        <end position="33"/>
    </location>
</feature>
<name>A0A9D4S7U1_DREPO</name>
<dbReference type="Pfam" id="PF16026">
    <property type="entry name" value="MIEAP"/>
    <property type="match status" value="1"/>
</dbReference>
<feature type="compositionally biased region" description="Low complexity" evidence="1">
    <location>
        <begin position="258"/>
        <end position="278"/>
    </location>
</feature>
<dbReference type="InterPro" id="IPR031981">
    <property type="entry name" value="MIEAP_C"/>
</dbReference>
<protein>
    <recommendedName>
        <fullName evidence="2">Mitochondria-eating protein C-terminal domain-containing protein</fullName>
    </recommendedName>
</protein>
<feature type="compositionally biased region" description="Acidic residues" evidence="1">
    <location>
        <begin position="128"/>
        <end position="142"/>
    </location>
</feature>